<reference evidence="3" key="1">
    <citation type="submission" date="2019-08" db="EMBL/GenBank/DDBJ databases">
        <authorList>
            <person name="Kucharzyk K."/>
            <person name="Murdoch R.W."/>
            <person name="Higgins S."/>
            <person name="Loffler F."/>
        </authorList>
    </citation>
    <scope>NUCLEOTIDE SEQUENCE</scope>
</reference>
<evidence type="ECO:0000256" key="1">
    <source>
        <dbReference type="ARBA" id="ARBA00022884"/>
    </source>
</evidence>
<accession>A0A645IHS8</accession>
<comment type="caution">
    <text evidence="3">The sequence shown here is derived from an EMBL/GenBank/DDBJ whole genome shotgun (WGS) entry which is preliminary data.</text>
</comment>
<dbReference type="PANTHER" id="PTHR32319:SF0">
    <property type="entry name" value="BACTERIAL HEMOLYSIN-LIKE PROTEIN"/>
    <property type="match status" value="1"/>
</dbReference>
<sequence>MDDCSDVVTLVKPQFEAGREKVGKNGVVRDKQVHFEVIRNAVGFARNMGFHILGLSHSPIKGPEGNIEFLMHLGVGDAKAKLAIPAEEACILQLTELAHSAL</sequence>
<dbReference type="InterPro" id="IPR047048">
    <property type="entry name" value="TlyA"/>
</dbReference>
<dbReference type="Gene3D" id="3.40.50.150">
    <property type="entry name" value="Vaccinia Virus protein VP39"/>
    <property type="match status" value="1"/>
</dbReference>
<dbReference type="GO" id="GO:0003723">
    <property type="term" value="F:RNA binding"/>
    <property type="evidence" value="ECO:0007669"/>
    <property type="project" value="UniProtKB-KW"/>
</dbReference>
<proteinExistence type="predicted"/>
<dbReference type="PANTHER" id="PTHR32319">
    <property type="entry name" value="BACTERIAL HEMOLYSIN-LIKE PROTEIN"/>
    <property type="match status" value="1"/>
</dbReference>
<dbReference type="GO" id="GO:0032259">
    <property type="term" value="P:methylation"/>
    <property type="evidence" value="ECO:0007669"/>
    <property type="project" value="InterPro"/>
</dbReference>
<organism evidence="3">
    <name type="scientific">bioreactor metagenome</name>
    <dbReference type="NCBI Taxonomy" id="1076179"/>
    <lineage>
        <taxon>unclassified sequences</taxon>
        <taxon>metagenomes</taxon>
        <taxon>ecological metagenomes</taxon>
    </lineage>
</organism>
<dbReference type="Pfam" id="PF01728">
    <property type="entry name" value="FtsJ"/>
    <property type="match status" value="1"/>
</dbReference>
<gene>
    <name evidence="3" type="ORF">SDC9_198302</name>
</gene>
<protein>
    <recommendedName>
        <fullName evidence="2">Ribosomal RNA methyltransferase FtsJ domain-containing protein</fullName>
    </recommendedName>
</protein>
<dbReference type="GO" id="GO:0008168">
    <property type="term" value="F:methyltransferase activity"/>
    <property type="evidence" value="ECO:0007669"/>
    <property type="project" value="InterPro"/>
</dbReference>
<keyword evidence="1" id="KW-0694">RNA-binding</keyword>
<evidence type="ECO:0000313" key="3">
    <source>
        <dbReference type="EMBL" id="MPN50670.1"/>
    </source>
</evidence>
<dbReference type="AlphaFoldDB" id="A0A645IHS8"/>
<dbReference type="InterPro" id="IPR002877">
    <property type="entry name" value="RNA_MeTrfase_FtsJ_dom"/>
</dbReference>
<dbReference type="EMBL" id="VSSQ01115058">
    <property type="protein sequence ID" value="MPN50670.1"/>
    <property type="molecule type" value="Genomic_DNA"/>
</dbReference>
<evidence type="ECO:0000259" key="2">
    <source>
        <dbReference type="Pfam" id="PF01728"/>
    </source>
</evidence>
<name>A0A645IHS8_9ZZZZ</name>
<dbReference type="InterPro" id="IPR029063">
    <property type="entry name" value="SAM-dependent_MTases_sf"/>
</dbReference>
<feature type="domain" description="Ribosomal RNA methyltransferase FtsJ" evidence="2">
    <location>
        <begin position="8"/>
        <end position="74"/>
    </location>
</feature>